<protein>
    <submittedName>
        <fullName evidence="4">Ribonuclease H-like domain-containing protein</fullName>
    </submittedName>
</protein>
<evidence type="ECO:0000313" key="4">
    <source>
        <dbReference type="EMBL" id="GEU32985.1"/>
    </source>
</evidence>
<feature type="region of interest" description="Disordered" evidence="1">
    <location>
        <begin position="563"/>
        <end position="587"/>
    </location>
</feature>
<proteinExistence type="predicted"/>
<reference evidence="4" key="1">
    <citation type="journal article" date="2019" name="Sci. Rep.">
        <title>Draft genome of Tanacetum cinerariifolium, the natural source of mosquito coil.</title>
        <authorList>
            <person name="Yamashiro T."/>
            <person name="Shiraishi A."/>
            <person name="Satake H."/>
            <person name="Nakayama K."/>
        </authorList>
    </citation>
    <scope>NUCLEOTIDE SEQUENCE</scope>
</reference>
<feature type="compositionally biased region" description="Basic and acidic residues" evidence="1">
    <location>
        <begin position="262"/>
        <end position="271"/>
    </location>
</feature>
<feature type="domain" description="Retrovirus-related Pol polyprotein from transposon TNT 1-94-like beta-barrel" evidence="3">
    <location>
        <begin position="309"/>
        <end position="342"/>
    </location>
</feature>
<accession>A0A6L2JAI0</accession>
<sequence length="587" mass="67194">MESQLETTQTVSALKLPVLKTGKYDLWNMRMKQYLTFTDHALWEEDANLKLLRSLPSAWNNIALIMKNKSDLDTLSMDDFTNETVNTAHSLPAASFKDQASTASYADDVMFSFFFNQSNTPQLDNEDLKQIDTDDLEEMDLKWQVAMLTMRVKRFIKKRGRRLNLNGKETISFDRIKVKCYNCHRRDGIGGYDWSFQAEEELTNFALMAYTSQGSSSSDSEVNKSEVLNNVFNSHENNYVFKSKVTETITRVPKIESNASKTSKDSLEKPKTVRSSSPHIEEWESNREDDNMFKPKEGNLQYALQDQGIFDSGCSRHMTRNKSYVTDYQEINGGFVAFGGNAKGVSHKYDKKNSVLFTDTKCVVLSPDFKLLDESQVLLKVLRNNNMYRFDLKNVVPVGGLTCLFAKATLDESNLWHRRLGHINFKTMNKLVSENLVRGLPLKLFENDHTCVACQKGKQQKASCIENQMDHKVKTIRCDNGTKFKNRIMNELCEMKGKKPALRFMRPFGCHVIILNTLDHLGEPTHNFLENKPNVTGTRPNWMFDIDTLTMSMNYQPVFAGNQTNEDEVADDAKKKSTEVPRKENGV</sequence>
<name>A0A6L2JAI0_TANCI</name>
<comment type="caution">
    <text evidence="4">The sequence shown here is derived from an EMBL/GenBank/DDBJ whole genome shotgun (WGS) entry which is preliminary data.</text>
</comment>
<dbReference type="AlphaFoldDB" id="A0A6L2JAI0"/>
<feature type="compositionally biased region" description="Basic and acidic residues" evidence="1">
    <location>
        <begin position="571"/>
        <end position="587"/>
    </location>
</feature>
<evidence type="ECO:0000256" key="1">
    <source>
        <dbReference type="SAM" id="MobiDB-lite"/>
    </source>
</evidence>
<dbReference type="InterPro" id="IPR025724">
    <property type="entry name" value="GAG-pre-integrase_dom"/>
</dbReference>
<gene>
    <name evidence="4" type="ORF">Tci_004963</name>
</gene>
<dbReference type="Pfam" id="PF13976">
    <property type="entry name" value="gag_pre-integrs"/>
    <property type="match status" value="1"/>
</dbReference>
<dbReference type="EMBL" id="BKCJ010000415">
    <property type="protein sequence ID" value="GEU32985.1"/>
    <property type="molecule type" value="Genomic_DNA"/>
</dbReference>
<organism evidence="4">
    <name type="scientific">Tanacetum cinerariifolium</name>
    <name type="common">Dalmatian daisy</name>
    <name type="synonym">Chrysanthemum cinerariifolium</name>
    <dbReference type="NCBI Taxonomy" id="118510"/>
    <lineage>
        <taxon>Eukaryota</taxon>
        <taxon>Viridiplantae</taxon>
        <taxon>Streptophyta</taxon>
        <taxon>Embryophyta</taxon>
        <taxon>Tracheophyta</taxon>
        <taxon>Spermatophyta</taxon>
        <taxon>Magnoliopsida</taxon>
        <taxon>eudicotyledons</taxon>
        <taxon>Gunneridae</taxon>
        <taxon>Pentapetalae</taxon>
        <taxon>asterids</taxon>
        <taxon>campanulids</taxon>
        <taxon>Asterales</taxon>
        <taxon>Asteraceae</taxon>
        <taxon>Asteroideae</taxon>
        <taxon>Anthemideae</taxon>
        <taxon>Anthemidinae</taxon>
        <taxon>Tanacetum</taxon>
    </lineage>
</organism>
<feature type="compositionally biased region" description="Basic and acidic residues" evidence="1">
    <location>
        <begin position="279"/>
        <end position="292"/>
    </location>
</feature>
<dbReference type="InterPro" id="IPR054722">
    <property type="entry name" value="PolX-like_BBD"/>
</dbReference>
<evidence type="ECO:0000259" key="3">
    <source>
        <dbReference type="Pfam" id="PF22936"/>
    </source>
</evidence>
<evidence type="ECO:0000259" key="2">
    <source>
        <dbReference type="Pfam" id="PF13976"/>
    </source>
</evidence>
<dbReference type="Pfam" id="PF22936">
    <property type="entry name" value="Pol_BBD"/>
    <property type="match status" value="1"/>
</dbReference>
<feature type="region of interest" description="Disordered" evidence="1">
    <location>
        <begin position="256"/>
        <end position="292"/>
    </location>
</feature>
<feature type="domain" description="GAG-pre-integrase" evidence="2">
    <location>
        <begin position="386"/>
        <end position="459"/>
    </location>
</feature>